<dbReference type="PANTHER" id="PTHR18964">
    <property type="entry name" value="ROK (REPRESSOR, ORF, KINASE) FAMILY"/>
    <property type="match status" value="1"/>
</dbReference>
<evidence type="ECO:0000256" key="1">
    <source>
        <dbReference type="ARBA" id="ARBA00006479"/>
    </source>
</evidence>
<dbReference type="InterPro" id="IPR000600">
    <property type="entry name" value="ROK"/>
</dbReference>
<dbReference type="SUPFAM" id="SSF53067">
    <property type="entry name" value="Actin-like ATPase domain"/>
    <property type="match status" value="1"/>
</dbReference>
<dbReference type="PROSITE" id="PS01125">
    <property type="entry name" value="ROK"/>
    <property type="match status" value="1"/>
</dbReference>
<name>A0ABN3JKW7_9ACTN</name>
<dbReference type="EMBL" id="BAAARW010000020">
    <property type="protein sequence ID" value="GAA2433570.1"/>
    <property type="molecule type" value="Genomic_DNA"/>
</dbReference>
<dbReference type="InterPro" id="IPR036390">
    <property type="entry name" value="WH_DNA-bd_sf"/>
</dbReference>
<organism evidence="2 3">
    <name type="scientific">Actinomadura vinacea</name>
    <dbReference type="NCBI Taxonomy" id="115336"/>
    <lineage>
        <taxon>Bacteria</taxon>
        <taxon>Bacillati</taxon>
        <taxon>Actinomycetota</taxon>
        <taxon>Actinomycetes</taxon>
        <taxon>Streptosporangiales</taxon>
        <taxon>Thermomonosporaceae</taxon>
        <taxon>Actinomadura</taxon>
    </lineage>
</organism>
<protein>
    <submittedName>
        <fullName evidence="2">ROK family protein</fullName>
    </submittedName>
</protein>
<comment type="caution">
    <text evidence="2">The sequence shown here is derived from an EMBL/GenBank/DDBJ whole genome shotgun (WGS) entry which is preliminary data.</text>
</comment>
<dbReference type="Proteomes" id="UP001501231">
    <property type="component" value="Unassembled WGS sequence"/>
</dbReference>
<dbReference type="Gene3D" id="1.10.10.10">
    <property type="entry name" value="Winged helix-like DNA-binding domain superfamily/Winged helix DNA-binding domain"/>
    <property type="match status" value="1"/>
</dbReference>
<dbReference type="InterPro" id="IPR043129">
    <property type="entry name" value="ATPase_NBD"/>
</dbReference>
<accession>A0ABN3JKW7</accession>
<dbReference type="SUPFAM" id="SSF46785">
    <property type="entry name" value="Winged helix' DNA-binding domain"/>
    <property type="match status" value="1"/>
</dbReference>
<keyword evidence="3" id="KW-1185">Reference proteome</keyword>
<dbReference type="InterPro" id="IPR049874">
    <property type="entry name" value="ROK_cs"/>
</dbReference>
<dbReference type="PANTHER" id="PTHR18964:SF173">
    <property type="entry name" value="GLUCOKINASE"/>
    <property type="match status" value="1"/>
</dbReference>
<proteinExistence type="inferred from homology"/>
<evidence type="ECO:0000313" key="3">
    <source>
        <dbReference type="Proteomes" id="UP001501231"/>
    </source>
</evidence>
<reference evidence="2 3" key="1">
    <citation type="journal article" date="2019" name="Int. J. Syst. Evol. Microbiol.">
        <title>The Global Catalogue of Microorganisms (GCM) 10K type strain sequencing project: providing services to taxonomists for standard genome sequencing and annotation.</title>
        <authorList>
            <consortium name="The Broad Institute Genomics Platform"/>
            <consortium name="The Broad Institute Genome Sequencing Center for Infectious Disease"/>
            <person name="Wu L."/>
            <person name="Ma J."/>
        </authorList>
    </citation>
    <scope>NUCLEOTIDE SEQUENCE [LARGE SCALE GENOMIC DNA]</scope>
    <source>
        <strain evidence="2 3">JCM 3325</strain>
    </source>
</reference>
<gene>
    <name evidence="2" type="ORF">GCM10010191_54710</name>
</gene>
<dbReference type="RefSeq" id="WP_344592668.1">
    <property type="nucleotide sequence ID" value="NZ_BAAARW010000020.1"/>
</dbReference>
<evidence type="ECO:0000313" key="2">
    <source>
        <dbReference type="EMBL" id="GAA2433570.1"/>
    </source>
</evidence>
<sequence length="407" mass="41655">MPQVSAPSAGQLLQLVRQGRARTRRDLMELTGLARSTVAQRVEQLVGAGYLREGGVDVSSGGRRPNLLRIDEGSAVVLAAHLGATHGRAAVVDLAGRTLAESAGRLNVADGAEPTLAWATSRFHTLLAEAGRSMVEVCGVGVGLPCPIDQRTGRVIPTPIVAGWHDHDVVSTLSAQFPGPIVADNDANLMALGEFTASEPGTATLVLVKVGTGIGAGIVEEGRVLHGAGGAAGEIGHIRLRGYDDVVCVCGSRGCLAAVAGGAALARDLTRELAEESDAAGRESVSGVLETADVVRLVNAGDPAAVRRTREAGLVLGEVIATLVSVTNPGVLIVSGGLARTGEHLLSGIREVVYRVAQNRSTRGLRISEGLLGERAGVIGAASMVVDRVLAAEAVDARIAARRGPTG</sequence>
<dbReference type="InterPro" id="IPR036388">
    <property type="entry name" value="WH-like_DNA-bd_sf"/>
</dbReference>
<comment type="similarity">
    <text evidence="1">Belongs to the ROK (NagC/XylR) family.</text>
</comment>
<dbReference type="Pfam" id="PF00480">
    <property type="entry name" value="ROK"/>
    <property type="match status" value="1"/>
</dbReference>
<dbReference type="Gene3D" id="3.30.420.40">
    <property type="match status" value="2"/>
</dbReference>